<dbReference type="InterPro" id="IPR000182">
    <property type="entry name" value="GNAT_dom"/>
</dbReference>
<reference evidence="2 3" key="2">
    <citation type="submission" date="2018-03" db="EMBL/GenBank/DDBJ databases">
        <authorList>
            <person name="Keele B.F."/>
        </authorList>
    </citation>
    <scope>NUCLEOTIDE SEQUENCE [LARGE SCALE GENOMIC DNA]</scope>
    <source>
        <strain evidence="2 3">CCALA 016</strain>
    </source>
</reference>
<dbReference type="RefSeq" id="WP_106456191.1">
    <property type="nucleotide sequence ID" value="NZ_PXOH01000005.1"/>
</dbReference>
<name>A0A2T1M0M8_9CHRO</name>
<dbReference type="PROSITE" id="PS51186">
    <property type="entry name" value="GNAT"/>
    <property type="match status" value="1"/>
</dbReference>
<dbReference type="Gene3D" id="3.40.630.30">
    <property type="match status" value="1"/>
</dbReference>
<dbReference type="SUPFAM" id="SSF55729">
    <property type="entry name" value="Acyl-CoA N-acyltransferases (Nat)"/>
    <property type="match status" value="1"/>
</dbReference>
<dbReference type="Proteomes" id="UP000239001">
    <property type="component" value="Unassembled WGS sequence"/>
</dbReference>
<feature type="domain" description="N-acetyltransferase" evidence="1">
    <location>
        <begin position="1"/>
        <end position="154"/>
    </location>
</feature>
<gene>
    <name evidence="2" type="ORF">C7H19_07085</name>
</gene>
<keyword evidence="2" id="KW-0808">Transferase</keyword>
<keyword evidence="3" id="KW-1185">Reference proteome</keyword>
<comment type="caution">
    <text evidence="2">The sequence shown here is derived from an EMBL/GenBank/DDBJ whole genome shotgun (WGS) entry which is preliminary data.</text>
</comment>
<dbReference type="CDD" id="cd04301">
    <property type="entry name" value="NAT_SF"/>
    <property type="match status" value="1"/>
</dbReference>
<organism evidence="2 3">
    <name type="scientific">Aphanothece hegewaldii CCALA 016</name>
    <dbReference type="NCBI Taxonomy" id="2107694"/>
    <lineage>
        <taxon>Bacteria</taxon>
        <taxon>Bacillati</taxon>
        <taxon>Cyanobacteriota</taxon>
        <taxon>Cyanophyceae</taxon>
        <taxon>Oscillatoriophycideae</taxon>
        <taxon>Chroococcales</taxon>
        <taxon>Aphanothecaceae</taxon>
        <taxon>Aphanothece</taxon>
    </lineage>
</organism>
<accession>A0A2T1M0M8</accession>
<dbReference type="AlphaFoldDB" id="A0A2T1M0M8"/>
<dbReference type="InterPro" id="IPR052564">
    <property type="entry name" value="N-acetyltrans/Recomb-assoc"/>
</dbReference>
<dbReference type="EMBL" id="PXOH01000005">
    <property type="protein sequence ID" value="PSF38226.1"/>
    <property type="molecule type" value="Genomic_DNA"/>
</dbReference>
<dbReference type="PANTHER" id="PTHR43451">
    <property type="entry name" value="ACETYLTRANSFERASE (GNAT) FAMILY PROTEIN"/>
    <property type="match status" value="1"/>
</dbReference>
<sequence length="175" mass="20340">MKIRLFRPQDAAKIAQLFHDTVHEINIRDYSLSQVQAWAPNNFDFRNWVEVCLSRYVYVADYDGMIIGFGELELNGHIDCFYCHKNYQRCGVGRKIYQAIEKKALELGLKSLFTEASITAKPFFQSMGFSVLEEQQVSRRGETFINYRMEKKLHQITPVETSYSASGHPNINQED</sequence>
<dbReference type="PANTHER" id="PTHR43451:SF1">
    <property type="entry name" value="ACETYLTRANSFERASE"/>
    <property type="match status" value="1"/>
</dbReference>
<dbReference type="OrthoDB" id="424368at2"/>
<reference evidence="2 3" key="1">
    <citation type="submission" date="2018-03" db="EMBL/GenBank/DDBJ databases">
        <title>The ancient ancestry and fast evolution of plastids.</title>
        <authorList>
            <person name="Moore K.R."/>
            <person name="Magnabosco C."/>
            <person name="Momper L."/>
            <person name="Gold D.A."/>
            <person name="Bosak T."/>
            <person name="Fournier G.P."/>
        </authorList>
    </citation>
    <scope>NUCLEOTIDE SEQUENCE [LARGE SCALE GENOMIC DNA]</scope>
    <source>
        <strain evidence="2 3">CCALA 016</strain>
    </source>
</reference>
<evidence type="ECO:0000313" key="2">
    <source>
        <dbReference type="EMBL" id="PSF38226.1"/>
    </source>
</evidence>
<evidence type="ECO:0000259" key="1">
    <source>
        <dbReference type="PROSITE" id="PS51186"/>
    </source>
</evidence>
<proteinExistence type="predicted"/>
<evidence type="ECO:0000313" key="3">
    <source>
        <dbReference type="Proteomes" id="UP000239001"/>
    </source>
</evidence>
<dbReference type="GO" id="GO:0016747">
    <property type="term" value="F:acyltransferase activity, transferring groups other than amino-acyl groups"/>
    <property type="evidence" value="ECO:0007669"/>
    <property type="project" value="InterPro"/>
</dbReference>
<dbReference type="Pfam" id="PF13673">
    <property type="entry name" value="Acetyltransf_10"/>
    <property type="match status" value="1"/>
</dbReference>
<dbReference type="InterPro" id="IPR016181">
    <property type="entry name" value="Acyl_CoA_acyltransferase"/>
</dbReference>
<protein>
    <submittedName>
        <fullName evidence="2">GNAT family N-acetyltransferase</fullName>
    </submittedName>
</protein>